<feature type="domain" description="PH" evidence="9">
    <location>
        <begin position="360"/>
        <end position="454"/>
    </location>
</feature>
<evidence type="ECO:0000313" key="10">
    <source>
        <dbReference type="Ensembl" id="ENSXETP00000080462"/>
    </source>
</evidence>
<feature type="compositionally biased region" description="Basic and acidic residues" evidence="8">
    <location>
        <begin position="567"/>
        <end position="578"/>
    </location>
</feature>
<dbReference type="FunFam" id="2.30.29.30:FF:000171">
    <property type="entry name" value="Actin filament-associated protein 1-like 2 isoform 1"/>
    <property type="match status" value="1"/>
</dbReference>
<keyword evidence="2" id="KW-0963">Cytoplasm</keyword>
<dbReference type="Bgee" id="ENSXETG00000040766">
    <property type="expression patterns" value="Expressed in liver and 7 other cell types or tissues"/>
</dbReference>
<feature type="coiled-coil region" evidence="7">
    <location>
        <begin position="646"/>
        <end position="738"/>
    </location>
</feature>
<evidence type="ECO:0000256" key="2">
    <source>
        <dbReference type="ARBA" id="ARBA00022490"/>
    </source>
</evidence>
<dbReference type="SUPFAM" id="SSF50729">
    <property type="entry name" value="PH domain-like"/>
    <property type="match status" value="2"/>
</dbReference>
<dbReference type="GeneTree" id="ENSGT00950000183067"/>
<dbReference type="FunCoup" id="A0A6I8R3Y5">
    <property type="interactions" value="628"/>
</dbReference>
<keyword evidence="3" id="KW-0677">Repeat</keyword>
<dbReference type="GO" id="GO:0061386">
    <property type="term" value="P:closure of optic fissure"/>
    <property type="evidence" value="ECO:0007669"/>
    <property type="project" value="Ensembl"/>
</dbReference>
<evidence type="ECO:0000256" key="6">
    <source>
        <dbReference type="ARBA" id="ARBA00072612"/>
    </source>
</evidence>
<dbReference type="PANTHER" id="PTHR14338">
    <property type="entry name" value="ACTIN FILAMENT-ASSOCIATED PROTEIN 1 FAMILY MEMBER"/>
    <property type="match status" value="1"/>
</dbReference>
<feature type="region of interest" description="Disordered" evidence="8">
    <location>
        <begin position="304"/>
        <end position="335"/>
    </location>
</feature>
<proteinExistence type="predicted"/>
<comment type="subcellular location">
    <subcellularLocation>
        <location evidence="1">Cytoplasm</location>
    </subcellularLocation>
</comment>
<feature type="region of interest" description="Disordered" evidence="8">
    <location>
        <begin position="560"/>
        <end position="609"/>
    </location>
</feature>
<dbReference type="PANTHER" id="PTHR14338:SF4">
    <property type="entry name" value="ACTIN FILAMENT-ASSOCIATED PROTEIN 1-LIKE 2"/>
    <property type="match status" value="1"/>
</dbReference>
<reference evidence="10" key="1">
    <citation type="journal article" date="2010" name="Science">
        <title>The genome of the Western clawed frog Xenopus tropicalis.</title>
        <authorList>
            <person name="Hellsten U."/>
            <person name="Harland R.M."/>
            <person name="Gilchrist M.J."/>
            <person name="Hendrix D."/>
            <person name="Jurka J."/>
            <person name="Kapitonov V."/>
            <person name="Ovcharenko I."/>
            <person name="Putnam N.H."/>
            <person name="Shu S."/>
            <person name="Taher L."/>
            <person name="Blitz I.L."/>
            <person name="Blumberg B."/>
            <person name="Dichmann D.S."/>
            <person name="Dubchak I."/>
            <person name="Amaya E."/>
            <person name="Detter J.C."/>
            <person name="Fletcher R."/>
            <person name="Gerhard D.S."/>
            <person name="Goodstein D."/>
            <person name="Graves T."/>
            <person name="Grigoriev I.V."/>
            <person name="Grimwood J."/>
            <person name="Kawashima T."/>
            <person name="Lindquist E."/>
            <person name="Lucas S.M."/>
            <person name="Mead P.E."/>
            <person name="Mitros T."/>
            <person name="Ogino H."/>
            <person name="Ohta Y."/>
            <person name="Poliakov A.V."/>
            <person name="Pollet N."/>
            <person name="Robert J."/>
            <person name="Salamov A."/>
            <person name="Sater A.K."/>
            <person name="Schmutz J."/>
            <person name="Terry A."/>
            <person name="Vize P.D."/>
            <person name="Warren W.C."/>
            <person name="Wells D."/>
            <person name="Wills A."/>
            <person name="Wilson R.K."/>
            <person name="Zimmerman L.B."/>
            <person name="Zorn A.M."/>
            <person name="Grainger R."/>
            <person name="Grammer T."/>
            <person name="Khokha M.K."/>
            <person name="Richardson P.M."/>
            <person name="Rokhsar D.S."/>
        </authorList>
    </citation>
    <scope>NUCLEOTIDE SEQUENCE [LARGE SCALE GENOMIC DNA]</scope>
    <source>
        <strain evidence="10">Nigerian</strain>
    </source>
</reference>
<dbReference type="CDD" id="cd13306">
    <property type="entry name" value="PH1_AFAP"/>
    <property type="match status" value="1"/>
</dbReference>
<evidence type="ECO:0000256" key="3">
    <source>
        <dbReference type="ARBA" id="ARBA00022737"/>
    </source>
</evidence>
<dbReference type="CDD" id="cd13307">
    <property type="entry name" value="PH2_AFAP"/>
    <property type="match status" value="1"/>
</dbReference>
<name>A0A6I8R3Y5_XENTR</name>
<feature type="compositionally biased region" description="Polar residues" evidence="8">
    <location>
        <begin position="580"/>
        <end position="593"/>
    </location>
</feature>
<evidence type="ECO:0000256" key="1">
    <source>
        <dbReference type="ARBA" id="ARBA00004496"/>
    </source>
</evidence>
<accession>A0A6I8R3Y5</accession>
<dbReference type="GO" id="GO:0005737">
    <property type="term" value="C:cytoplasm"/>
    <property type="evidence" value="ECO:0007669"/>
    <property type="project" value="UniProtKB-SubCell"/>
</dbReference>
<dbReference type="Pfam" id="PF00169">
    <property type="entry name" value="PH"/>
    <property type="match status" value="2"/>
</dbReference>
<evidence type="ECO:0000256" key="5">
    <source>
        <dbReference type="ARBA" id="ARBA00059761"/>
    </source>
</evidence>
<feature type="region of interest" description="Disordered" evidence="8">
    <location>
        <begin position="136"/>
        <end position="171"/>
    </location>
</feature>
<evidence type="ECO:0000256" key="8">
    <source>
        <dbReference type="SAM" id="MobiDB-lite"/>
    </source>
</evidence>
<comment type="function">
    <text evidence="5">May play a role in a signaling cascade by enhancing the kinase activity of SRC. Contributes to SRC-regulated transcription activation.</text>
</comment>
<evidence type="ECO:0000259" key="9">
    <source>
        <dbReference type="PROSITE" id="PS50003"/>
    </source>
</evidence>
<feature type="region of interest" description="Disordered" evidence="8">
    <location>
        <begin position="88"/>
        <end position="108"/>
    </location>
</feature>
<dbReference type="InterPro" id="IPR011993">
    <property type="entry name" value="PH-like_dom_sf"/>
</dbReference>
<gene>
    <name evidence="10" type="primary">afap1l2</name>
</gene>
<feature type="domain" description="PH" evidence="9">
    <location>
        <begin position="182"/>
        <end position="278"/>
    </location>
</feature>
<dbReference type="InParanoid" id="A0A6I8R3Y5"/>
<reference evidence="10" key="2">
    <citation type="submission" date="2020-05" db="UniProtKB">
        <authorList>
            <consortium name="Ensembl"/>
        </authorList>
    </citation>
    <scope>IDENTIFICATION</scope>
</reference>
<feature type="compositionally biased region" description="Basic and acidic residues" evidence="8">
    <location>
        <begin position="320"/>
        <end position="329"/>
    </location>
</feature>
<dbReference type="FunFam" id="2.30.29.30:FF:000020">
    <property type="entry name" value="Actin filament-associated protein 1-like 2 isoform 1"/>
    <property type="match status" value="1"/>
</dbReference>
<keyword evidence="4 7" id="KW-0175">Coiled coil</keyword>
<dbReference type="PROSITE" id="PS50003">
    <property type="entry name" value="PH_DOMAIN"/>
    <property type="match status" value="2"/>
</dbReference>
<dbReference type="AlphaFoldDB" id="A0A6I8R3Y5"/>
<dbReference type="InterPro" id="IPR001849">
    <property type="entry name" value="PH_domain"/>
</dbReference>
<dbReference type="SMART" id="SM00233">
    <property type="entry name" value="PH"/>
    <property type="match status" value="2"/>
</dbReference>
<dbReference type="Ensembl" id="ENSXETT00000105124">
    <property type="protein sequence ID" value="ENSXETP00000080462"/>
    <property type="gene ID" value="ENSXETG00000040766"/>
</dbReference>
<evidence type="ECO:0000256" key="7">
    <source>
        <dbReference type="SAM" id="Coils"/>
    </source>
</evidence>
<dbReference type="InterPro" id="IPR030113">
    <property type="entry name" value="AFAP"/>
</dbReference>
<sequence>WNKYRMRLGQLLAELEDFLFILDKENLSSTAVLKKSSLSELLQGYIRSNSSCDEEYIYMNKVLETDKKEAQGKQGKAEVLDPPANEALTNGTAGQYLVPPQKSLPDLPPPKIITDKLPGCKCDSPEGYYEEAEPYNASFNDDGEAVSSSYESYDEDEGHKGKGPTQQHQWPSTEASIELMKDSLICAFLWRKKWLGQWAKQLCVVKDSRLLCYKTSKDHNAQLDVSLIGCGVLYKEKQVRRKEHKLKITPTGADVIVLGMQSREQAEQWLKVIQDISGLQTDPVGDSSPIATDGQRQIHCKVEGTDRHSAASESGSSTDGHPETPEVKEVKKKVSSGLKLSNLMNLGRKKSTSLESPEKALETSNYLNVLINSQWKSRYCCVRDGQLHFYQDRNKTKAAAQPVSLIGCDVIPQPTQDHLYSFRILQNGEELATLEAKSSEDMGHWLGLLLLESGSRTDPEDFSYDYVDADRVSCIVSAAKNSYFLMQRKYSEPNTYIDAPRGGRYQQDDLYDDVDVSDIQDDEPKQEGKAEAEDKTYLDVLPSKSFLYCTGMKSLCKALGSPGPEKVSGRKDKEEREQGAITSKEQELSGQSADKTKQNTEDPPTQAAPNTLIIGTAVSASPRLEKKTKERVKVTNHVAIETLLGKNRTEAEIKRFAEEKEKLEKEREEIRVQLAQLRKERREMKESVTNCTDKGLLANLEDKLRLKEDECKERERDRVDLELKIVEVKENLRKAELGPATLGTTVEPAHLDPAPSIKSCSPVHVPECSPVTATIGSPVNSATALKSRPQPIVTTGKGTVLQKAKWESPCGIRDNNSTKRGI</sequence>
<organism evidence="10">
    <name type="scientific">Xenopus tropicalis</name>
    <name type="common">Western clawed frog</name>
    <name type="synonym">Silurana tropicalis</name>
    <dbReference type="NCBI Taxonomy" id="8364"/>
    <lineage>
        <taxon>Eukaryota</taxon>
        <taxon>Metazoa</taxon>
        <taxon>Chordata</taxon>
        <taxon>Craniata</taxon>
        <taxon>Vertebrata</taxon>
        <taxon>Euteleostomi</taxon>
        <taxon>Amphibia</taxon>
        <taxon>Batrachia</taxon>
        <taxon>Anura</taxon>
        <taxon>Pipoidea</taxon>
        <taxon>Pipidae</taxon>
        <taxon>Xenopodinae</taxon>
        <taxon>Xenopus</taxon>
        <taxon>Silurana</taxon>
    </lineage>
</organism>
<dbReference type="Gene3D" id="2.30.29.30">
    <property type="entry name" value="Pleckstrin-homology domain (PH domain)/Phosphotyrosine-binding domain (PTB)"/>
    <property type="match status" value="2"/>
</dbReference>
<protein>
    <recommendedName>
        <fullName evidence="6">Actin filament-associated protein 1-like 2</fullName>
    </recommendedName>
</protein>
<evidence type="ECO:0000256" key="4">
    <source>
        <dbReference type="ARBA" id="ARBA00023054"/>
    </source>
</evidence>